<dbReference type="PANTHER" id="PTHR35585:SF1">
    <property type="entry name" value="HHE DOMAIN PROTEIN (AFU_ORTHOLOGUE AFUA_4G00730)"/>
    <property type="match status" value="1"/>
</dbReference>
<sequence length="206" mass="23050">MSGISKAASKFGEMVGKSGAPLFIKSDNVIDLIIHDHNEAKALYEKYKQTQDKDSKMSICNSLIKKLVQHDEVEQLVVYPLLREDIGGSVGEGHYERSLHEHQDHRNLLYNVKQSDIKTDANFDQKLDEAMKSVLDHVKVEESEVLPLLREKISEDTLKRVGASFKAHKATAVTRPHPDAPAQGFPAAAANVVTKPFDMLKDFTEK</sequence>
<dbReference type="InterPro" id="IPR012312">
    <property type="entry name" value="Hemerythrin-like"/>
</dbReference>
<dbReference type="AlphaFoldDB" id="A0A0A1N5Y0"/>
<dbReference type="Proteomes" id="UP000242381">
    <property type="component" value="Unassembled WGS sequence"/>
</dbReference>
<dbReference type="OMA" id="PAIKHDH"/>
<feature type="domain" description="Hemerythrin-like" evidence="1">
    <location>
        <begin position="29"/>
        <end position="149"/>
    </location>
</feature>
<name>A0A0A1N5Y0_RHIZD</name>
<evidence type="ECO:0000313" key="3">
    <source>
        <dbReference type="Proteomes" id="UP000242381"/>
    </source>
</evidence>
<dbReference type="EMBL" id="KV921297">
    <property type="protein sequence ID" value="ORE20217.1"/>
    <property type="molecule type" value="Genomic_DNA"/>
</dbReference>
<dbReference type="Gene3D" id="1.20.120.520">
    <property type="entry name" value="nmb1532 protein domain like"/>
    <property type="match status" value="1"/>
</dbReference>
<organism evidence="2 3">
    <name type="scientific">Rhizopus microsporus</name>
    <dbReference type="NCBI Taxonomy" id="58291"/>
    <lineage>
        <taxon>Eukaryota</taxon>
        <taxon>Fungi</taxon>
        <taxon>Fungi incertae sedis</taxon>
        <taxon>Mucoromycota</taxon>
        <taxon>Mucoromycotina</taxon>
        <taxon>Mucoromycetes</taxon>
        <taxon>Mucorales</taxon>
        <taxon>Mucorineae</taxon>
        <taxon>Rhizopodaceae</taxon>
        <taxon>Rhizopus</taxon>
    </lineage>
</organism>
<evidence type="ECO:0000259" key="1">
    <source>
        <dbReference type="Pfam" id="PF01814"/>
    </source>
</evidence>
<dbReference type="PANTHER" id="PTHR35585">
    <property type="entry name" value="HHE DOMAIN PROTEIN (AFU_ORTHOLOGUE AFUA_4G00730)"/>
    <property type="match status" value="1"/>
</dbReference>
<proteinExistence type="predicted"/>
<gene>
    <name evidence="2" type="ORF">BCV71DRAFT_225849</name>
</gene>
<protein>
    <recommendedName>
        <fullName evidence="1">Hemerythrin-like domain-containing protein</fullName>
    </recommendedName>
</protein>
<accession>A0A0A1N5Y0</accession>
<reference evidence="2 3" key="1">
    <citation type="journal article" date="2016" name="Proc. Natl. Acad. Sci. U.S.A.">
        <title>Lipid metabolic changes in an early divergent fungus govern the establishment of a mutualistic symbiosis with endobacteria.</title>
        <authorList>
            <person name="Lastovetsky O.A."/>
            <person name="Gaspar M.L."/>
            <person name="Mondo S.J."/>
            <person name="LaButti K.M."/>
            <person name="Sandor L."/>
            <person name="Grigoriev I.V."/>
            <person name="Henry S.A."/>
            <person name="Pawlowska T.E."/>
        </authorList>
    </citation>
    <scope>NUCLEOTIDE SEQUENCE [LARGE SCALE GENOMIC DNA]</scope>
    <source>
        <strain evidence="2 3">ATCC 11559</strain>
    </source>
</reference>
<dbReference type="Pfam" id="PF01814">
    <property type="entry name" value="Hemerythrin"/>
    <property type="match status" value="1"/>
</dbReference>
<dbReference type="VEuPathDB" id="FungiDB:BCV72DRAFT_198443"/>
<evidence type="ECO:0000313" key="2">
    <source>
        <dbReference type="EMBL" id="ORE20217.1"/>
    </source>
</evidence>